<keyword evidence="7 11" id="KW-1133">Transmembrane helix</keyword>
<evidence type="ECO:0000256" key="11">
    <source>
        <dbReference type="SAM" id="Phobius"/>
    </source>
</evidence>
<keyword evidence="9 11" id="KW-0472">Membrane</keyword>
<evidence type="ECO:0000256" key="10">
    <source>
        <dbReference type="SAM" id="MobiDB-lite"/>
    </source>
</evidence>
<reference evidence="13" key="1">
    <citation type="submission" date="2020-11" db="EMBL/GenBank/DDBJ databases">
        <authorList>
            <consortium name="DOE Joint Genome Institute"/>
            <person name="Ahrendt S."/>
            <person name="Riley R."/>
            <person name="Andreopoulos W."/>
            <person name="Labutti K."/>
            <person name="Pangilinan J."/>
            <person name="Ruiz-Duenas F.J."/>
            <person name="Barrasa J.M."/>
            <person name="Sanchez-Garcia M."/>
            <person name="Camarero S."/>
            <person name="Miyauchi S."/>
            <person name="Serrano A."/>
            <person name="Linde D."/>
            <person name="Babiker R."/>
            <person name="Drula E."/>
            <person name="Ayuso-Fernandez I."/>
            <person name="Pacheco R."/>
            <person name="Padilla G."/>
            <person name="Ferreira P."/>
            <person name="Barriuso J."/>
            <person name="Kellner H."/>
            <person name="Castanera R."/>
            <person name="Alfaro M."/>
            <person name="Ramirez L."/>
            <person name="Pisabarro A.G."/>
            <person name="Kuo A."/>
            <person name="Tritt A."/>
            <person name="Lipzen A."/>
            <person name="He G."/>
            <person name="Yan M."/>
            <person name="Ng V."/>
            <person name="Cullen D."/>
            <person name="Martin F."/>
            <person name="Rosso M.-N."/>
            <person name="Henrissat B."/>
            <person name="Hibbett D."/>
            <person name="Martinez A.T."/>
            <person name="Grigoriev I.V."/>
        </authorList>
    </citation>
    <scope>NUCLEOTIDE SEQUENCE</scope>
    <source>
        <strain evidence="13">CBS 506.95</strain>
    </source>
</reference>
<keyword evidence="14" id="KW-1185">Reference proteome</keyword>
<feature type="domain" description="VTT" evidence="12">
    <location>
        <begin position="151"/>
        <end position="265"/>
    </location>
</feature>
<feature type="compositionally biased region" description="Basic and acidic residues" evidence="10">
    <location>
        <begin position="40"/>
        <end position="57"/>
    </location>
</feature>
<evidence type="ECO:0000256" key="8">
    <source>
        <dbReference type="ARBA" id="ARBA00023034"/>
    </source>
</evidence>
<name>A0A9P6E7S4_9AGAR</name>
<evidence type="ECO:0000256" key="4">
    <source>
        <dbReference type="ARBA" id="ARBA00013533"/>
    </source>
</evidence>
<evidence type="ECO:0000256" key="3">
    <source>
        <dbReference type="ARBA" id="ARBA00008640"/>
    </source>
</evidence>
<dbReference type="InterPro" id="IPR051076">
    <property type="entry name" value="Golgi_membrane_TVP38/TMEM64"/>
</dbReference>
<feature type="region of interest" description="Disordered" evidence="10">
    <location>
        <begin position="1"/>
        <end position="67"/>
    </location>
</feature>
<protein>
    <recommendedName>
        <fullName evidence="4">Golgi apparatus membrane protein TVP38</fullName>
    </recommendedName>
    <alternativeName>
        <fullName evidence="5">Golgi apparatus membrane protein tvp38</fullName>
    </alternativeName>
</protein>
<comment type="caution">
    <text evidence="13">The sequence shown here is derived from an EMBL/GenBank/DDBJ whole genome shotgun (WGS) entry which is preliminary data.</text>
</comment>
<evidence type="ECO:0000259" key="12">
    <source>
        <dbReference type="Pfam" id="PF09335"/>
    </source>
</evidence>
<organism evidence="13 14">
    <name type="scientific">Crepidotus variabilis</name>
    <dbReference type="NCBI Taxonomy" id="179855"/>
    <lineage>
        <taxon>Eukaryota</taxon>
        <taxon>Fungi</taxon>
        <taxon>Dikarya</taxon>
        <taxon>Basidiomycota</taxon>
        <taxon>Agaricomycotina</taxon>
        <taxon>Agaricomycetes</taxon>
        <taxon>Agaricomycetidae</taxon>
        <taxon>Agaricales</taxon>
        <taxon>Agaricineae</taxon>
        <taxon>Crepidotaceae</taxon>
        <taxon>Crepidotus</taxon>
    </lineage>
</organism>
<evidence type="ECO:0000313" key="14">
    <source>
        <dbReference type="Proteomes" id="UP000807306"/>
    </source>
</evidence>
<keyword evidence="6 11" id="KW-0812">Transmembrane</keyword>
<evidence type="ECO:0000256" key="7">
    <source>
        <dbReference type="ARBA" id="ARBA00022989"/>
    </source>
</evidence>
<proteinExistence type="inferred from homology"/>
<sequence length="328" mass="36471">MALPGNNTNTDHVYYPPDSTLGVKHPGLDSNSSTSLRAYGESDKPKAEHEPLTREISRTPSPTPSEVEALNPDIKGRLLQFFNPKNWRRYGWYWLAIVLSIVFTVLISVFHEKIVRGLEPAAVWLRDGSKVGWLVPIAILIIISFPPLFGHEIVAALCGLVWGTWIGFGIVAAGTFFGEVANFYAFRYMCRSRAEKIEKKKIFYASLARVVRDGGFWIALVARYSAIPGHFTTAMFATCGMNIFVFSAAAILSLPKQFLNVYLGVLMGESVKNGGTTSKSRVITTVAFIATFVVTSFAMHYLLKKVAMVKPQVIYERRKARYAILSTS</sequence>
<feature type="transmembrane region" description="Helical" evidence="11">
    <location>
        <begin position="282"/>
        <end position="303"/>
    </location>
</feature>
<dbReference type="Proteomes" id="UP000807306">
    <property type="component" value="Unassembled WGS sequence"/>
</dbReference>
<evidence type="ECO:0000313" key="13">
    <source>
        <dbReference type="EMBL" id="KAF9524228.1"/>
    </source>
</evidence>
<dbReference type="AlphaFoldDB" id="A0A9P6E7S4"/>
<feature type="transmembrane region" description="Helical" evidence="11">
    <location>
        <begin position="91"/>
        <end position="110"/>
    </location>
</feature>
<feature type="transmembrane region" description="Helical" evidence="11">
    <location>
        <begin position="131"/>
        <end position="148"/>
    </location>
</feature>
<accession>A0A9P6E7S4</accession>
<comment type="function">
    <text evidence="1">Golgi membrane protein involved in vesicular trafficking and spindle migration.</text>
</comment>
<comment type="subcellular location">
    <subcellularLocation>
        <location evidence="2">Golgi apparatus membrane</location>
        <topology evidence="2">Multi-pass membrane protein</topology>
    </subcellularLocation>
</comment>
<evidence type="ECO:0000256" key="5">
    <source>
        <dbReference type="ARBA" id="ARBA00020673"/>
    </source>
</evidence>
<evidence type="ECO:0000256" key="1">
    <source>
        <dbReference type="ARBA" id="ARBA00002978"/>
    </source>
</evidence>
<feature type="compositionally biased region" description="Polar residues" evidence="10">
    <location>
        <begin position="1"/>
        <end position="11"/>
    </location>
</feature>
<dbReference type="Pfam" id="PF09335">
    <property type="entry name" value="VTT_dom"/>
    <property type="match status" value="1"/>
</dbReference>
<evidence type="ECO:0000256" key="2">
    <source>
        <dbReference type="ARBA" id="ARBA00004653"/>
    </source>
</evidence>
<evidence type="ECO:0000256" key="6">
    <source>
        <dbReference type="ARBA" id="ARBA00022692"/>
    </source>
</evidence>
<dbReference type="EMBL" id="MU157902">
    <property type="protein sequence ID" value="KAF9524228.1"/>
    <property type="molecule type" value="Genomic_DNA"/>
</dbReference>
<feature type="transmembrane region" description="Helical" evidence="11">
    <location>
        <begin position="154"/>
        <end position="181"/>
    </location>
</feature>
<dbReference type="OrthoDB" id="166803at2759"/>
<gene>
    <name evidence="13" type="ORF">CPB83DRAFT_774125</name>
</gene>
<dbReference type="PANTHER" id="PTHR47549:SF2">
    <property type="entry name" value="GOLGI APPARATUS MEMBRANE PROTEIN TVP38"/>
    <property type="match status" value="1"/>
</dbReference>
<dbReference type="InterPro" id="IPR032816">
    <property type="entry name" value="VTT_dom"/>
</dbReference>
<dbReference type="GO" id="GO:0000139">
    <property type="term" value="C:Golgi membrane"/>
    <property type="evidence" value="ECO:0007669"/>
    <property type="project" value="UniProtKB-SubCell"/>
</dbReference>
<comment type="similarity">
    <text evidence="3">Belongs to the TVP38/TMEM64 family.</text>
</comment>
<dbReference type="PANTHER" id="PTHR47549">
    <property type="entry name" value="GOLGI APPARATUS MEMBRANE PROTEIN TVP38-RELATED"/>
    <property type="match status" value="1"/>
</dbReference>
<keyword evidence="8" id="KW-0333">Golgi apparatus</keyword>
<evidence type="ECO:0000256" key="9">
    <source>
        <dbReference type="ARBA" id="ARBA00023136"/>
    </source>
</evidence>